<dbReference type="Proteomes" id="UP001595916">
    <property type="component" value="Unassembled WGS sequence"/>
</dbReference>
<reference evidence="5" key="1">
    <citation type="journal article" date="2019" name="Int. J. Syst. Evol. Microbiol.">
        <title>The Global Catalogue of Microorganisms (GCM) 10K type strain sequencing project: providing services to taxonomists for standard genome sequencing and annotation.</title>
        <authorList>
            <consortium name="The Broad Institute Genomics Platform"/>
            <consortium name="The Broad Institute Genome Sequencing Center for Infectious Disease"/>
            <person name="Wu L."/>
            <person name="Ma J."/>
        </authorList>
    </citation>
    <scope>NUCLEOTIDE SEQUENCE [LARGE SCALE GENOMIC DNA]</scope>
    <source>
        <strain evidence="5">CCUG 46385</strain>
    </source>
</reference>
<dbReference type="Gene3D" id="3.20.20.60">
    <property type="entry name" value="Phosphoenolpyruvate-binding domains"/>
    <property type="match status" value="1"/>
</dbReference>
<dbReference type="PANTHER" id="PTHR32308">
    <property type="entry name" value="LYASE BETA SUBUNIT, PUTATIVE (AFU_ORTHOLOGUE AFUA_4G13030)-RELATED"/>
    <property type="match status" value="1"/>
</dbReference>
<dbReference type="PANTHER" id="PTHR32308:SF10">
    <property type="entry name" value="CITRATE LYASE SUBUNIT BETA"/>
    <property type="match status" value="1"/>
</dbReference>
<keyword evidence="4" id="KW-0456">Lyase</keyword>
<dbReference type="PIRSF" id="PIRSF015582">
    <property type="entry name" value="Cit_lyase_B"/>
    <property type="match status" value="1"/>
</dbReference>
<dbReference type="Pfam" id="PF15617">
    <property type="entry name" value="C-C_Bond_Lyase"/>
    <property type="match status" value="1"/>
</dbReference>
<keyword evidence="5" id="KW-1185">Reference proteome</keyword>
<evidence type="ECO:0000256" key="2">
    <source>
        <dbReference type="ARBA" id="ARBA00022723"/>
    </source>
</evidence>
<comment type="caution">
    <text evidence="4">The sequence shown here is derived from an EMBL/GenBank/DDBJ whole genome shotgun (WGS) entry which is preliminary data.</text>
</comment>
<evidence type="ECO:0000256" key="1">
    <source>
        <dbReference type="ARBA" id="ARBA00001946"/>
    </source>
</evidence>
<dbReference type="RefSeq" id="WP_379787587.1">
    <property type="nucleotide sequence ID" value="NZ_JBHSHL010000013.1"/>
</dbReference>
<keyword evidence="3" id="KW-0460">Magnesium</keyword>
<sequence>MKQSSFYYSVGALLYCPANNQTIISSVINQKFNAIFSLALCLEDTIHDDYVDQAEEQLISSIREIFSAAQAENFYLPKIFIRVRDSKQISRLVQELGFCIEIVTGFIIPKFSLENADTYIRTIGEVNSTSNRNIYVMPIYESTSIIDLRTRYEILYSLKEKLDLIEDLVLNIRVGGNDLCHAFGFRRHVNESIHQIGPIANIFSDIVTVYGLDYVISGPVWEYYNGTEWKKGLEKELVDDRLCGFIGKTVIHPNQIEVVNLSHRVSRKDFEDAKLILGWEDDTASMVSGCSSGERMNEYKTHFNWAQRTIFLAETFGLKP</sequence>
<dbReference type="InterPro" id="IPR040442">
    <property type="entry name" value="Pyrv_kinase-like_dom_sf"/>
</dbReference>
<comment type="cofactor">
    <cofactor evidence="1">
        <name>Mg(2+)</name>
        <dbReference type="ChEBI" id="CHEBI:18420"/>
    </cofactor>
</comment>
<evidence type="ECO:0000256" key="3">
    <source>
        <dbReference type="ARBA" id="ARBA00022842"/>
    </source>
</evidence>
<dbReference type="SUPFAM" id="SSF51621">
    <property type="entry name" value="Phosphoenolpyruvate/pyruvate domain"/>
    <property type="match status" value="1"/>
</dbReference>
<dbReference type="EMBL" id="JBHSHL010000013">
    <property type="protein sequence ID" value="MFC4804100.1"/>
    <property type="molecule type" value="Genomic_DNA"/>
</dbReference>
<accession>A0ABV9QHJ4</accession>
<dbReference type="GO" id="GO:0016829">
    <property type="term" value="F:lyase activity"/>
    <property type="evidence" value="ECO:0007669"/>
    <property type="project" value="UniProtKB-KW"/>
</dbReference>
<gene>
    <name evidence="4" type="ORF">ACFO4R_03310</name>
</gene>
<dbReference type="InterPro" id="IPR011206">
    <property type="entry name" value="Citrate_lyase_beta/mcl1/mcl2"/>
</dbReference>
<organism evidence="4 5">
    <name type="scientific">Filifactor villosus</name>
    <dbReference type="NCBI Taxonomy" id="29374"/>
    <lineage>
        <taxon>Bacteria</taxon>
        <taxon>Bacillati</taxon>
        <taxon>Bacillota</taxon>
        <taxon>Clostridia</taxon>
        <taxon>Peptostreptococcales</taxon>
        <taxon>Filifactoraceae</taxon>
        <taxon>Filifactor</taxon>
    </lineage>
</organism>
<name>A0ABV9QHJ4_9FIRM</name>
<keyword evidence="2" id="KW-0479">Metal-binding</keyword>
<evidence type="ECO:0000313" key="5">
    <source>
        <dbReference type="Proteomes" id="UP001595916"/>
    </source>
</evidence>
<dbReference type="InterPro" id="IPR015813">
    <property type="entry name" value="Pyrv/PenolPyrv_kinase-like_dom"/>
</dbReference>
<dbReference type="InterPro" id="IPR039480">
    <property type="entry name" value="C-C_Bond_Lyase-like"/>
</dbReference>
<protein>
    <submittedName>
        <fullName evidence="4">HpcH/HpaI aldolase/citrate lyase family protein</fullName>
    </submittedName>
</protein>
<evidence type="ECO:0000313" key="4">
    <source>
        <dbReference type="EMBL" id="MFC4804100.1"/>
    </source>
</evidence>
<proteinExistence type="predicted"/>